<dbReference type="Proteomes" id="UP001256547">
    <property type="component" value="Unassembled WGS sequence"/>
</dbReference>
<dbReference type="PANTHER" id="PTHR47099:SF1">
    <property type="entry name" value="METHYLCOBAMIDE:COM METHYLTRANSFERASE MTBA"/>
    <property type="match status" value="1"/>
</dbReference>
<proteinExistence type="predicted"/>
<evidence type="ECO:0000313" key="3">
    <source>
        <dbReference type="EMBL" id="MDT2638111.1"/>
    </source>
</evidence>
<comment type="caution">
    <text evidence="3">The sequence shown here is derived from an EMBL/GenBank/DDBJ whole genome shotgun (WGS) entry which is preliminary data.</text>
</comment>
<dbReference type="InterPro" id="IPR000257">
    <property type="entry name" value="Uroporphyrinogen_deCOase"/>
</dbReference>
<protein>
    <submittedName>
        <fullName evidence="3">Uroporphyrinogen decarboxylase family protein</fullName>
    </submittedName>
</protein>
<dbReference type="Pfam" id="PF01208">
    <property type="entry name" value="URO-D"/>
    <property type="match status" value="1"/>
</dbReference>
<dbReference type="PANTHER" id="PTHR47099">
    <property type="entry name" value="METHYLCOBAMIDE:COM METHYLTRANSFERASE MTBA"/>
    <property type="match status" value="1"/>
</dbReference>
<accession>A0AAP5NJ73</accession>
<sequence length="327" mass="36422">MTKKELVLRALKKEKVERVPVGFWFHFLDDPENAAPSKENIQLNIEGHKKFIEAFRPDFVKLMSDGYFYYPNEVIQQIETTDDLKVIQAIDSNHSWFQGQVELIKKQTDQFVEEIAAFYNIFAPATYFKWQLPGGEAQFAELLVKAPELVAQALEVIAEDLVTLVTKILAETTIDGIYLSVQNVQDSRITKETYETVIQPSDLKVLEAANKSGGQNILHICGYEGAKNDLNLYQNYPAAAVNWAVGPEDVSLIEGQKFFDKTVIGGFENSSRGLLYQGSPAKIQVAVEELLKNAGTTGIILGADCTVPGDISLENLEAVRQAAKLFV</sequence>
<gene>
    <name evidence="3" type="ORF">P7D36_11465</name>
    <name evidence="2" type="ORF">P7D39_09095</name>
</gene>
<feature type="domain" description="Uroporphyrinogen decarboxylase (URO-D)" evidence="1">
    <location>
        <begin position="75"/>
        <end position="324"/>
    </location>
</feature>
<dbReference type="EMBL" id="JARPYR010000016">
    <property type="protein sequence ID" value="MDT2597158.1"/>
    <property type="molecule type" value="Genomic_DNA"/>
</dbReference>
<dbReference type="InterPro" id="IPR038071">
    <property type="entry name" value="UROD/MetE-like_sf"/>
</dbReference>
<dbReference type="InterPro" id="IPR052024">
    <property type="entry name" value="Methanogen_methyltrans"/>
</dbReference>
<dbReference type="SUPFAM" id="SSF51726">
    <property type="entry name" value="UROD/MetE-like"/>
    <property type="match status" value="1"/>
</dbReference>
<dbReference type="GO" id="GO:0004853">
    <property type="term" value="F:uroporphyrinogen decarboxylase activity"/>
    <property type="evidence" value="ECO:0007669"/>
    <property type="project" value="InterPro"/>
</dbReference>
<name>A0AAP5NJ73_9ENTE</name>
<evidence type="ECO:0000259" key="1">
    <source>
        <dbReference type="Pfam" id="PF01208"/>
    </source>
</evidence>
<evidence type="ECO:0000313" key="5">
    <source>
        <dbReference type="Proteomes" id="UP001256547"/>
    </source>
</evidence>
<keyword evidence="5" id="KW-1185">Reference proteome</keyword>
<dbReference type="RefSeq" id="WP_311800728.1">
    <property type="nucleotide sequence ID" value="NZ_JARPYR010000016.1"/>
</dbReference>
<dbReference type="EMBL" id="JARPYT010000018">
    <property type="protein sequence ID" value="MDT2638111.1"/>
    <property type="molecule type" value="Genomic_DNA"/>
</dbReference>
<dbReference type="Gene3D" id="3.20.20.210">
    <property type="match status" value="1"/>
</dbReference>
<dbReference type="Proteomes" id="UP001245561">
    <property type="component" value="Unassembled WGS sequence"/>
</dbReference>
<evidence type="ECO:0000313" key="4">
    <source>
        <dbReference type="Proteomes" id="UP001245561"/>
    </source>
</evidence>
<dbReference type="GO" id="GO:0006779">
    <property type="term" value="P:porphyrin-containing compound biosynthetic process"/>
    <property type="evidence" value="ECO:0007669"/>
    <property type="project" value="InterPro"/>
</dbReference>
<reference evidence="3 5" key="1">
    <citation type="submission" date="2023-03" db="EMBL/GenBank/DDBJ databases">
        <authorList>
            <person name="Shen W."/>
            <person name="Cai J."/>
        </authorList>
    </citation>
    <scope>NUCLEOTIDE SEQUENCE</scope>
    <source>
        <strain evidence="3">P55-2</strain>
        <strain evidence="2 5">P72-2</strain>
    </source>
</reference>
<dbReference type="AlphaFoldDB" id="A0AAP5NJ73"/>
<evidence type="ECO:0000313" key="2">
    <source>
        <dbReference type="EMBL" id="MDT2597158.1"/>
    </source>
</evidence>
<organism evidence="3 4">
    <name type="scientific">Enterococcus dongliensis</name>
    <dbReference type="NCBI Taxonomy" id="2559925"/>
    <lineage>
        <taxon>Bacteria</taxon>
        <taxon>Bacillati</taxon>
        <taxon>Bacillota</taxon>
        <taxon>Bacilli</taxon>
        <taxon>Lactobacillales</taxon>
        <taxon>Enterococcaceae</taxon>
        <taxon>Enterococcus</taxon>
    </lineage>
</organism>